<dbReference type="AlphaFoldDB" id="A0A6A6YR37"/>
<name>A0A6A6YR37_9PEZI</name>
<keyword evidence="4" id="KW-1185">Reference proteome</keyword>
<dbReference type="GeneID" id="54454825"/>
<feature type="signal peptide" evidence="2">
    <location>
        <begin position="1"/>
        <end position="20"/>
    </location>
</feature>
<feature type="chain" id="PRO_5044629284" description="Mid2 domain-containing protein" evidence="2">
    <location>
        <begin position="21"/>
        <end position="360"/>
    </location>
</feature>
<reference evidence="3 5" key="1">
    <citation type="journal article" date="2020" name="Stud. Mycol.">
        <title>101 Dothideomycetes genomes: a test case for predicting lifestyles and emergence of pathogens.</title>
        <authorList>
            <person name="Haridas S."/>
            <person name="Albert R."/>
            <person name="Binder M."/>
            <person name="Bloem J."/>
            <person name="Labutti K."/>
            <person name="Salamov A."/>
            <person name="Andreopoulos B."/>
            <person name="Baker S."/>
            <person name="Barry K."/>
            <person name="Bills G."/>
            <person name="Bluhm B."/>
            <person name="Cannon C."/>
            <person name="Castanera R."/>
            <person name="Culley D."/>
            <person name="Daum C."/>
            <person name="Ezra D."/>
            <person name="Gonzalez J."/>
            <person name="Henrissat B."/>
            <person name="Kuo A."/>
            <person name="Liang C."/>
            <person name="Lipzen A."/>
            <person name="Lutzoni F."/>
            <person name="Magnuson J."/>
            <person name="Mondo S."/>
            <person name="Nolan M."/>
            <person name="Ohm R."/>
            <person name="Pangilinan J."/>
            <person name="Park H.-J."/>
            <person name="Ramirez L."/>
            <person name="Alfaro M."/>
            <person name="Sun H."/>
            <person name="Tritt A."/>
            <person name="Yoshinaga Y."/>
            <person name="Zwiers L.-H."/>
            <person name="Turgeon B."/>
            <person name="Goodwin S."/>
            <person name="Spatafora J."/>
            <person name="Crous P."/>
            <person name="Grigoriev I."/>
        </authorList>
    </citation>
    <scope>NUCLEOTIDE SEQUENCE</scope>
    <source>
        <strain evidence="3 5">CBS 304.34</strain>
    </source>
</reference>
<evidence type="ECO:0000256" key="1">
    <source>
        <dbReference type="SAM" id="Phobius"/>
    </source>
</evidence>
<reference evidence="5" key="2">
    <citation type="submission" date="2020-04" db="EMBL/GenBank/DDBJ databases">
        <authorList>
            <consortium name="NCBI Genome Project"/>
        </authorList>
    </citation>
    <scope>NUCLEOTIDE SEQUENCE</scope>
    <source>
        <strain evidence="5">CBS 304.34</strain>
    </source>
</reference>
<evidence type="ECO:0000313" key="5">
    <source>
        <dbReference type="RefSeq" id="XP_033578340.1"/>
    </source>
</evidence>
<reference evidence="5" key="3">
    <citation type="submission" date="2025-04" db="UniProtKB">
        <authorList>
            <consortium name="RefSeq"/>
        </authorList>
    </citation>
    <scope>IDENTIFICATION</scope>
    <source>
        <strain evidence="5">CBS 304.34</strain>
    </source>
</reference>
<accession>A0A6A6YR37</accession>
<sequence length="360" mass="38856">MRAFAVICFLVPAFYAGAGAFDAFEGSVPMNLGTFDGPGQSPNNLTSELEKRDDVGCYFHGLSGHYCFVGEICCYDNQNNEGCCPSDGRCCGTRCCLSGYQCAWADQTSQSCCLIGGVCGDPTQTVTETETETDYITETEVQTTVDDIYITDFETVTNIQYLTELATETRDNTIRETKTQDNTVHETQVNTITKEASTIILTQMFTSVNSAGQTIVQTTAVQSVVPAAAATNTDVCFGTSKKETNIGPIVGGVVGGVAFIALLAALLFIGNKKGYFEKKQKHPNYPPVTLPVPIGGEPKAFGQLESVPMSPASTARNTMTPVPPYALQPQPGYVQRPHYMNETEANGHGWQNSTNSQHYQ</sequence>
<keyword evidence="2" id="KW-0732">Signal</keyword>
<evidence type="ECO:0000313" key="4">
    <source>
        <dbReference type="Proteomes" id="UP000504636"/>
    </source>
</evidence>
<evidence type="ECO:0000256" key="2">
    <source>
        <dbReference type="SAM" id="SignalP"/>
    </source>
</evidence>
<keyword evidence="1" id="KW-0472">Membrane</keyword>
<organism evidence="3">
    <name type="scientific">Mytilinidion resinicola</name>
    <dbReference type="NCBI Taxonomy" id="574789"/>
    <lineage>
        <taxon>Eukaryota</taxon>
        <taxon>Fungi</taxon>
        <taxon>Dikarya</taxon>
        <taxon>Ascomycota</taxon>
        <taxon>Pezizomycotina</taxon>
        <taxon>Dothideomycetes</taxon>
        <taxon>Pleosporomycetidae</taxon>
        <taxon>Mytilinidiales</taxon>
        <taxon>Mytilinidiaceae</taxon>
        <taxon>Mytilinidion</taxon>
    </lineage>
</organism>
<dbReference type="RefSeq" id="XP_033578340.1">
    <property type="nucleotide sequence ID" value="XM_033713932.1"/>
</dbReference>
<dbReference type="OrthoDB" id="10350016at2759"/>
<dbReference type="EMBL" id="MU003698">
    <property type="protein sequence ID" value="KAF2811376.1"/>
    <property type="molecule type" value="Genomic_DNA"/>
</dbReference>
<feature type="transmembrane region" description="Helical" evidence="1">
    <location>
        <begin position="246"/>
        <end position="269"/>
    </location>
</feature>
<dbReference type="Proteomes" id="UP000504636">
    <property type="component" value="Unplaced"/>
</dbReference>
<gene>
    <name evidence="3 5" type="ORF">BDZ99DRAFT_274472</name>
</gene>
<proteinExistence type="predicted"/>
<evidence type="ECO:0000313" key="3">
    <source>
        <dbReference type="EMBL" id="KAF2811376.1"/>
    </source>
</evidence>
<keyword evidence="1" id="KW-1133">Transmembrane helix</keyword>
<evidence type="ECO:0008006" key="6">
    <source>
        <dbReference type="Google" id="ProtNLM"/>
    </source>
</evidence>
<protein>
    <recommendedName>
        <fullName evidence="6">Mid2 domain-containing protein</fullName>
    </recommendedName>
</protein>
<keyword evidence="1" id="KW-0812">Transmembrane</keyword>